<accession>A0ABD0M597</accession>
<dbReference type="PROSITE" id="PS50095">
    <property type="entry name" value="PLAT"/>
    <property type="match status" value="1"/>
</dbReference>
<dbReference type="SUPFAM" id="SSF49899">
    <property type="entry name" value="Concanavalin A-like lectins/glucanases"/>
    <property type="match status" value="1"/>
</dbReference>
<dbReference type="Gene3D" id="2.60.40.10">
    <property type="entry name" value="Immunoglobulins"/>
    <property type="match status" value="1"/>
</dbReference>
<dbReference type="InterPro" id="IPR022409">
    <property type="entry name" value="PKD/Chitinase_dom"/>
</dbReference>
<feature type="region of interest" description="Disordered" evidence="15">
    <location>
        <begin position="2099"/>
        <end position="2123"/>
    </location>
</feature>
<dbReference type="InterPro" id="IPR046791">
    <property type="entry name" value="Polycystin_dom"/>
</dbReference>
<evidence type="ECO:0000259" key="17">
    <source>
        <dbReference type="PROSITE" id="PS50093"/>
    </source>
</evidence>
<feature type="transmembrane region" description="Helical" evidence="16">
    <location>
        <begin position="2580"/>
        <end position="2599"/>
    </location>
</feature>
<evidence type="ECO:0000313" key="20">
    <source>
        <dbReference type="EMBL" id="KAK7506559.1"/>
    </source>
</evidence>
<dbReference type="SMART" id="SM00089">
    <property type="entry name" value="PKD"/>
    <property type="match status" value="3"/>
</dbReference>
<evidence type="ECO:0000256" key="1">
    <source>
        <dbReference type="ARBA" id="ARBA00004138"/>
    </source>
</evidence>
<dbReference type="InterPro" id="IPR036392">
    <property type="entry name" value="PLAT/LH2_dom_sf"/>
</dbReference>
<keyword evidence="9 16" id="KW-0472">Membrane</keyword>
<dbReference type="Pfam" id="PF01825">
    <property type="entry name" value="GPS"/>
    <property type="match status" value="1"/>
</dbReference>
<organism evidence="20 21">
    <name type="scientific">Batillaria attramentaria</name>
    <dbReference type="NCBI Taxonomy" id="370345"/>
    <lineage>
        <taxon>Eukaryota</taxon>
        <taxon>Metazoa</taxon>
        <taxon>Spiralia</taxon>
        <taxon>Lophotrochozoa</taxon>
        <taxon>Mollusca</taxon>
        <taxon>Gastropoda</taxon>
        <taxon>Caenogastropoda</taxon>
        <taxon>Sorbeoconcha</taxon>
        <taxon>Cerithioidea</taxon>
        <taxon>Batillariidae</taxon>
        <taxon>Batillaria</taxon>
    </lineage>
</organism>
<evidence type="ECO:0000256" key="4">
    <source>
        <dbReference type="ARBA" id="ARBA00022475"/>
    </source>
</evidence>
<feature type="transmembrane region" description="Helical" evidence="16">
    <location>
        <begin position="2678"/>
        <end position="2702"/>
    </location>
</feature>
<dbReference type="PANTHER" id="PTHR10877">
    <property type="entry name" value="POLYCYSTIN FAMILY MEMBER"/>
    <property type="match status" value="1"/>
</dbReference>
<keyword evidence="10" id="KW-1015">Disulfide bond</keyword>
<evidence type="ECO:0000259" key="19">
    <source>
        <dbReference type="PROSITE" id="PS50221"/>
    </source>
</evidence>
<evidence type="ECO:0000256" key="2">
    <source>
        <dbReference type="ARBA" id="ARBA00004651"/>
    </source>
</evidence>
<dbReference type="GO" id="GO:0005886">
    <property type="term" value="C:plasma membrane"/>
    <property type="evidence" value="ECO:0007669"/>
    <property type="project" value="UniProtKB-SubCell"/>
</dbReference>
<dbReference type="SUPFAM" id="SSF49723">
    <property type="entry name" value="Lipase/lipooxygenase domain (PLAT/LH2 domain)"/>
    <property type="match status" value="1"/>
</dbReference>
<dbReference type="InterPro" id="IPR013320">
    <property type="entry name" value="ConA-like_dom_sf"/>
</dbReference>
<dbReference type="FunFam" id="2.60.60.20:FF:000022">
    <property type="entry name" value="Uncharacterized protein"/>
    <property type="match status" value="1"/>
</dbReference>
<keyword evidence="6" id="KW-0732">Signal</keyword>
<keyword evidence="7 16" id="KW-1133">Transmembrane helix</keyword>
<evidence type="ECO:0008006" key="22">
    <source>
        <dbReference type="Google" id="ProtNLM"/>
    </source>
</evidence>
<feature type="domain" description="GAIN-B" evidence="19">
    <location>
        <begin position="1597"/>
        <end position="1742"/>
    </location>
</feature>
<feature type="transmembrane region" description="Helical" evidence="16">
    <location>
        <begin position="2133"/>
        <end position="2156"/>
    </location>
</feature>
<comment type="similarity">
    <text evidence="3">Belongs to the polycystin family.</text>
</comment>
<feature type="domain" description="PKD" evidence="17">
    <location>
        <begin position="677"/>
        <end position="753"/>
    </location>
</feature>
<evidence type="ECO:0000256" key="8">
    <source>
        <dbReference type="ARBA" id="ARBA00023069"/>
    </source>
</evidence>
<dbReference type="InterPro" id="IPR002859">
    <property type="entry name" value="PKD/REJ-like"/>
</dbReference>
<dbReference type="Pfam" id="PF20519">
    <property type="entry name" value="Polycystin_dom"/>
    <property type="match status" value="1"/>
</dbReference>
<evidence type="ECO:0000256" key="5">
    <source>
        <dbReference type="ARBA" id="ARBA00022692"/>
    </source>
</evidence>
<dbReference type="Gene3D" id="2.60.60.20">
    <property type="entry name" value="PLAT/LH2 domain"/>
    <property type="match status" value="1"/>
</dbReference>
<evidence type="ECO:0000256" key="14">
    <source>
        <dbReference type="PROSITE-ProRule" id="PRU00152"/>
    </source>
</evidence>
<dbReference type="InterPro" id="IPR057244">
    <property type="entry name" value="GAIN_B"/>
</dbReference>
<keyword evidence="12" id="KW-0966">Cell projection</keyword>
<feature type="transmembrane region" description="Helical" evidence="16">
    <location>
        <begin position="2176"/>
        <end position="2199"/>
    </location>
</feature>
<feature type="transmembrane region" description="Helical" evidence="16">
    <location>
        <begin position="2004"/>
        <end position="2032"/>
    </location>
</feature>
<comment type="caution">
    <text evidence="20">The sequence shown here is derived from an EMBL/GenBank/DDBJ whole genome shotgun (WGS) entry which is preliminary data.</text>
</comment>
<dbReference type="InterPro" id="IPR000601">
    <property type="entry name" value="PKD_dom"/>
</dbReference>
<dbReference type="SUPFAM" id="SSF49299">
    <property type="entry name" value="PKD domain"/>
    <property type="match status" value="3"/>
</dbReference>
<dbReference type="InterPro" id="IPR013122">
    <property type="entry name" value="PKD1_2_channel"/>
</dbReference>
<dbReference type="PRINTS" id="PR01433">
    <property type="entry name" value="POLYCYSTIN2"/>
</dbReference>
<feature type="transmembrane region" description="Helical" evidence="16">
    <location>
        <begin position="2647"/>
        <end position="2666"/>
    </location>
</feature>
<feature type="transmembrane region" description="Helical" evidence="16">
    <location>
        <begin position="2619"/>
        <end position="2641"/>
    </location>
</feature>
<evidence type="ECO:0000256" key="15">
    <source>
        <dbReference type="SAM" id="MobiDB-lite"/>
    </source>
</evidence>
<dbReference type="PANTHER" id="PTHR10877:SF194">
    <property type="entry name" value="LOCATION OF VULVA DEFECTIVE 1"/>
    <property type="match status" value="1"/>
</dbReference>
<dbReference type="SMART" id="SM00303">
    <property type="entry name" value="GPS"/>
    <property type="match status" value="1"/>
</dbReference>
<protein>
    <recommendedName>
        <fullName evidence="22">Polycystic kidney disease protein 1-like 2</fullName>
    </recommendedName>
</protein>
<evidence type="ECO:0000256" key="13">
    <source>
        <dbReference type="PIRSR" id="PIRSR603915-2"/>
    </source>
</evidence>
<dbReference type="EMBL" id="JACVVK020000006">
    <property type="protein sequence ID" value="KAK7506559.1"/>
    <property type="molecule type" value="Genomic_DNA"/>
</dbReference>
<feature type="domain" description="PKD" evidence="17">
    <location>
        <begin position="339"/>
        <end position="375"/>
    </location>
</feature>
<keyword evidence="5 16" id="KW-0812">Transmembrane</keyword>
<keyword evidence="21" id="KW-1185">Reference proteome</keyword>
<name>A0ABD0M597_9CAEN</name>
<evidence type="ECO:0000256" key="12">
    <source>
        <dbReference type="ARBA" id="ARBA00023273"/>
    </source>
</evidence>
<dbReference type="Pfam" id="PF02010">
    <property type="entry name" value="REJ"/>
    <property type="match status" value="1"/>
</dbReference>
<feature type="transmembrane region" description="Helical" evidence="16">
    <location>
        <begin position="2529"/>
        <end position="2547"/>
    </location>
</feature>
<evidence type="ECO:0000256" key="10">
    <source>
        <dbReference type="ARBA" id="ARBA00023157"/>
    </source>
</evidence>
<sequence>VGSGDNVALDYTEEGKELFQLAAPVSGCHASFGTFPHWCLSDISACKTHGFTVGFWFKHRPVDVTTDDVIILTNGGTSSTTDGFYVTRRYGDQFEIGVATGGQLWQNKLLMRTDDTWTHVAIGWSESSGLNVTVDGMYEVSAGEPSPRAHVTTPEARPVEVGLDIFGEALTSPCAFVVQRVDVIASVDDVTIFSRQSAVLTPSGRLARDSGQGALRLSWYNDRFLQGCSSEFSIPQNDVIDIPSDQDSRTACRRYCSDLGHSLALMKHTTFCSCSDAITDDVTLSSTCNDGEWHVYSVHHVIDKHQLKLRAWSEMTTGRNYTKPGEDVRLYATLDLDLEATFTFSFQDGTTLVTSTPPVYHAFKKAGTHNVTVSAKVGIVQVDQVISVTIEDVDEGKKPDLVVVTSWHEPDAKTALHSVLVVDEHDTNCSFHYGDGARLSLPTFADFGTSRLTNYTYYLCGRYRAVAECNNTYGQTSEQFEFLARAMETFSSYRLQGVGFNISVAGGEEFLQSLIVEVNGSGVDHQSGHDLVTLSAAAFTPAMDNLIEVKYEDALLTRHVVRSQRPLDQLTVEVDMSSRAWSLTANVTVTIPPCDFTTLTLDFGQGDPPSLFFVQEATSPVVYWQEVTYSQLGAFLLNATIANDLTVAMDSTWVSVEVPIASLAAMTANVTSLTEPVHLKLDVNSGEAGPDRVFFTIDYADGSEPREVFHVNDGDVFQPLTLDYTYSNWGIYTITVTASNNISSVSHSVVVQVGQNITFVDLTTSTERVTLTENVTFLVTCPTGSDVTYTLHFGDGTEFSMDEANGITTTSHTVGEATSAGTAVITHRYKEPGYYSVDLTATNAFTTMATTLCPTVVVIDTEVTSQTCAPPTVTLAEPYHNTSVELPAVNKRSAVTKVRVEATINCPLNVSELNYSWKAALVTVGESGEMVESTVHKVCRFQDTRKTLVLPPRTLPYGLYRLSVTVSPVDFDLVSTTVDLYLEVAQSEPVSKIEGGEVNTVMVYATTILDVSHSRDPDLETDVRRDLSFHMFCMPESFMKEAQAMEFDEILQASNVVGNKTMFRTATRNEFWLYEYQPCFNDSDYLMADLTVYNGKVSFPADHYLAEHFSFAMLLWTERAGLAGLTSQIVEVRKSNTSLDDLSSLLDLAANADPDTAIRLIGGAADAILSADSSSAEEQEKLSASTEAVVNTLGSVAKRVDNANQATKCAGTMKTMTSNKDLVNQGSRSLAADAFMDLANGTQSMEDATVDDVSNFAGETLGGLTNIFPATVEEKKSSPRQLAAATAETPESTTVAEIMAARNITMNDYTTTPAFSADWMLAPKTDSRKPFEIAAEKLNSLPEDPTYDELFTYVFDDCLLFRKVMKDADVQDNCPCMTSSDVNLMKCDGDTSLQDRVFNTMTFLEHPDDIYEDAKVAGQGNSALGTVADTVNDKTGDDDNTERAFNTERFGMKLQKVGVANNTNSTGGSGKQAMGTSVGAFSMPTSVLAGASDCPNMNTMLLGDTDNPYTFSEEKSSVGKGVMSLGYSCGGEKVSVADSAEPIEMWMERDPKTYKPGLFVLLTDVSSSRAQFNYHPVNLTDKNSSLQVVVRPGDANEAFDVYVQYEIRPNLTHHDFIDSVPKTDLSHLEHHASLETLAPEVQTEMLYTVSVPTSLTAENGTYWVGIKLKKGTVSIDDSMSNTSYTLLNLVSGCRFWDETNNTWSSEGCEVGELTSRWKTQCLCTHLTSFGSDAVVPPNTIDFSNVWAKFGNLDENAAVFSTVISLLGVYIIMMVWARFMDKRDLVKWGAMPLEDNLPSDNYHYQLAVYTGIRKNAGTDSHVRFILSGEDCDTGVRHLADGKRKHFGRGSIYNFVLSTERSLGPLTFLRVWHDNGGNGKNKSWYLDQFQITDLQTGEKSYFLCDKWLAVEEDDGMVDRILPVAGINDLIAFKHLFSSSARKKLANDHLWFSVFSRPTRSNFTRVQRISCCMSLLFLTMITNAMWFKGESEQGEQKVTTGIKLGPIQFTLGQVFISFASTMIVFPVNFLLVLLFRRCRQKKNAVLQTNQQLPKRNQKYRWKNVSNTSAIWGNKAKKTRLQKFKESMGDILSFHQKNKYEEEPEELVERKPARKGRGKNDKDEKKRKKKPLSLPHWCIYIAWVLCFLSVVTSAFFTILYSMQWGAEKANEWLITFVMSFFQNVIIIQPVKVLLLVAFISCILKKPDLDEEDLDEDLNKVLSPNASKTTGSNEPVSLNDVQLERQMGNTQYAPPDPVELDAARQLRLNEIKMEAVLREIIQTVGQYWKWLENSFIPNLFDTTYANGTEITYWQDRACISDHETRRVGVARIRQLRVKNDTCTVQDEMKNVYKHCRDAYSWLDDDAKDYFPGWVVPTEEEREALADEKTPWVYQNSAKLKNAPYVGTLTTYKGGGYVMLTRRELCRTKKMIAEAKKLDWLDLNTRAIFLEFTVYNPNVNLFGSFVLLTEFVNTGGATARVDLKIFRLLSYIGGWGLVVLLFEVVYACFTLYFFIRCIKMVRKERLKYFKTFWNILEFILLCFAVACIVFYSFKHILTEVAMRALKDRESDGFVNFQSIALYDETYGYIMSVVVFMATIQFLKLLQFNRKMSMLGDTVKLATKDLKVFSIAFLLYFTAFVITAYQLFGHMLSSYNNIIGAMESMFAFALGSFDFEAMQMVQPTLGPLFFFSYIMVVYIGLMSIFLTIIGDSFTQVKENTALQSNEYEIVDFMWKRFKGLLGFK</sequence>
<dbReference type="InterPro" id="IPR000203">
    <property type="entry name" value="GPS"/>
</dbReference>
<dbReference type="FunFam" id="1.10.287.70:FF:000086">
    <property type="entry name" value="Polycystic kidney disease 2"/>
    <property type="match status" value="1"/>
</dbReference>
<keyword evidence="11" id="KW-0325">Glycoprotein</keyword>
<feature type="domain" description="PKD" evidence="17">
    <location>
        <begin position="783"/>
        <end position="850"/>
    </location>
</feature>
<dbReference type="InterPro" id="IPR051223">
    <property type="entry name" value="Polycystin"/>
</dbReference>
<dbReference type="InterPro" id="IPR035986">
    <property type="entry name" value="PKD_dom_sf"/>
</dbReference>
<evidence type="ECO:0000256" key="6">
    <source>
        <dbReference type="ARBA" id="ARBA00022729"/>
    </source>
</evidence>
<proteinExistence type="inferred from homology"/>
<feature type="non-terminal residue" evidence="20">
    <location>
        <position position="1"/>
    </location>
</feature>
<evidence type="ECO:0000256" key="3">
    <source>
        <dbReference type="ARBA" id="ARBA00007200"/>
    </source>
</evidence>
<feature type="transmembrane region" description="Helical" evidence="16">
    <location>
        <begin position="1963"/>
        <end position="1984"/>
    </location>
</feature>
<dbReference type="Proteomes" id="UP001519460">
    <property type="component" value="Unassembled WGS sequence"/>
</dbReference>
<feature type="transmembrane region" description="Helical" evidence="16">
    <location>
        <begin position="1756"/>
        <end position="1776"/>
    </location>
</feature>
<keyword evidence="4" id="KW-1003">Cell membrane</keyword>
<reference evidence="20 21" key="1">
    <citation type="journal article" date="2023" name="Sci. Data">
        <title>Genome assembly of the Korean intertidal mud-creeper Batillaria attramentaria.</title>
        <authorList>
            <person name="Patra A.K."/>
            <person name="Ho P.T."/>
            <person name="Jun S."/>
            <person name="Lee S.J."/>
            <person name="Kim Y."/>
            <person name="Won Y.J."/>
        </authorList>
    </citation>
    <scope>NUCLEOTIDE SEQUENCE [LARGE SCALE GENOMIC DNA]</scope>
    <source>
        <strain evidence="20">Wonlab-2016</strain>
    </source>
</reference>
<gene>
    <name evidence="20" type="ORF">BaRGS_00002034</name>
</gene>
<dbReference type="Pfam" id="PF01477">
    <property type="entry name" value="PLAT"/>
    <property type="match status" value="1"/>
</dbReference>
<feature type="domain" description="PLAT" evidence="18">
    <location>
        <begin position="1801"/>
        <end position="1920"/>
    </location>
</feature>
<comment type="subcellular location">
    <subcellularLocation>
        <location evidence="2">Cell membrane</location>
        <topology evidence="2">Multi-pass membrane protein</topology>
    </subcellularLocation>
    <subcellularLocation>
        <location evidence="1">Cell projection</location>
        <location evidence="1">Cilium</location>
    </subcellularLocation>
</comment>
<comment type="caution">
    <text evidence="14">Lacks conserved residue(s) required for the propagation of feature annotation.</text>
</comment>
<evidence type="ECO:0000313" key="21">
    <source>
        <dbReference type="Proteomes" id="UP001519460"/>
    </source>
</evidence>
<dbReference type="Pfam" id="PF00801">
    <property type="entry name" value="PKD"/>
    <property type="match status" value="3"/>
</dbReference>
<dbReference type="SMART" id="SM00308">
    <property type="entry name" value="LH2"/>
    <property type="match status" value="1"/>
</dbReference>
<dbReference type="CDD" id="cd00146">
    <property type="entry name" value="PKD"/>
    <property type="match status" value="2"/>
</dbReference>
<dbReference type="GO" id="GO:0005929">
    <property type="term" value="C:cilium"/>
    <property type="evidence" value="ECO:0007669"/>
    <property type="project" value="UniProtKB-SubCell"/>
</dbReference>
<dbReference type="PROSITE" id="PS50093">
    <property type="entry name" value="PKD"/>
    <property type="match status" value="3"/>
</dbReference>
<dbReference type="Gene3D" id="2.60.120.200">
    <property type="match status" value="1"/>
</dbReference>
<evidence type="ECO:0000259" key="18">
    <source>
        <dbReference type="PROSITE" id="PS50095"/>
    </source>
</evidence>
<dbReference type="InterPro" id="IPR003915">
    <property type="entry name" value="PKD_2"/>
</dbReference>
<feature type="disulfide bond" evidence="13">
    <location>
        <begin position="2337"/>
        <end position="2350"/>
    </location>
</feature>
<evidence type="ECO:0000256" key="9">
    <source>
        <dbReference type="ARBA" id="ARBA00023136"/>
    </source>
</evidence>
<dbReference type="Gene3D" id="2.60.220.50">
    <property type="match status" value="1"/>
</dbReference>
<evidence type="ECO:0000256" key="11">
    <source>
        <dbReference type="ARBA" id="ARBA00023180"/>
    </source>
</evidence>
<dbReference type="InterPro" id="IPR001024">
    <property type="entry name" value="PLAT/LH2_dom"/>
</dbReference>
<evidence type="ECO:0000256" key="16">
    <source>
        <dbReference type="SAM" id="Phobius"/>
    </source>
</evidence>
<dbReference type="Pfam" id="PF08016">
    <property type="entry name" value="PKD_channel"/>
    <property type="match status" value="1"/>
</dbReference>
<evidence type="ECO:0000256" key="7">
    <source>
        <dbReference type="ARBA" id="ARBA00022989"/>
    </source>
</evidence>
<feature type="transmembrane region" description="Helical" evidence="16">
    <location>
        <begin position="2482"/>
        <end position="2508"/>
    </location>
</feature>
<dbReference type="InterPro" id="IPR046338">
    <property type="entry name" value="GAIN_dom_sf"/>
</dbReference>
<dbReference type="PROSITE" id="PS50221">
    <property type="entry name" value="GAIN_B"/>
    <property type="match status" value="1"/>
</dbReference>
<dbReference type="InterPro" id="IPR013783">
    <property type="entry name" value="Ig-like_fold"/>
</dbReference>
<keyword evidence="8" id="KW-0969">Cilium</keyword>